<evidence type="ECO:0000313" key="3">
    <source>
        <dbReference type="EMBL" id="AXV07699.1"/>
    </source>
</evidence>
<accession>A0A346XZQ2</accession>
<dbReference type="PANTHER" id="PTHR43240:SF10">
    <property type="entry name" value="BLL4964 PROTEIN"/>
    <property type="match status" value="1"/>
</dbReference>
<dbReference type="Gene3D" id="3.10.129.10">
    <property type="entry name" value="Hotdog Thioesterase"/>
    <property type="match status" value="1"/>
</dbReference>
<dbReference type="InterPro" id="IPR029069">
    <property type="entry name" value="HotDog_dom_sf"/>
</dbReference>
<feature type="domain" description="Thioesterase" evidence="2">
    <location>
        <begin position="51"/>
        <end position="124"/>
    </location>
</feature>
<dbReference type="AlphaFoldDB" id="A0A346XZQ2"/>
<dbReference type="InterPro" id="IPR006683">
    <property type="entry name" value="Thioestr_dom"/>
</dbReference>
<dbReference type="NCBIfam" id="TIGR00369">
    <property type="entry name" value="unchar_dom_1"/>
    <property type="match status" value="1"/>
</dbReference>
<dbReference type="InterPro" id="IPR003736">
    <property type="entry name" value="PAAI_dom"/>
</dbReference>
<dbReference type="RefSeq" id="WP_114592153.1">
    <property type="nucleotide sequence ID" value="NZ_CAXIBR010000062.1"/>
</dbReference>
<dbReference type="Proteomes" id="UP000264006">
    <property type="component" value="Chromosome"/>
</dbReference>
<dbReference type="Pfam" id="PF03061">
    <property type="entry name" value="4HBT"/>
    <property type="match status" value="1"/>
</dbReference>
<proteinExistence type="predicted"/>
<name>A0A346XZQ2_9ACTN</name>
<dbReference type="PANTHER" id="PTHR43240">
    <property type="entry name" value="1,4-DIHYDROXY-2-NAPHTHOYL-COA THIOESTERASE 1"/>
    <property type="match status" value="1"/>
</dbReference>
<dbReference type="KEGG" id="euz:DVS28_a3020"/>
<gene>
    <name evidence="3" type="ORF">DVS28_a3020</name>
</gene>
<dbReference type="GO" id="GO:0005829">
    <property type="term" value="C:cytosol"/>
    <property type="evidence" value="ECO:0007669"/>
    <property type="project" value="TreeGrafter"/>
</dbReference>
<dbReference type="EMBL" id="CP031165">
    <property type="protein sequence ID" value="AXV07699.1"/>
    <property type="molecule type" value="Genomic_DNA"/>
</dbReference>
<keyword evidence="4" id="KW-1185">Reference proteome</keyword>
<reference evidence="3 4" key="1">
    <citation type="submission" date="2018-09" db="EMBL/GenBank/DDBJ databases">
        <title>Complete genome sequence of Euzebya sp. DY32-46 isolated from seawater of Pacific Ocean.</title>
        <authorList>
            <person name="Xu L."/>
            <person name="Wu Y.-H."/>
            <person name="Xu X.-W."/>
        </authorList>
    </citation>
    <scope>NUCLEOTIDE SEQUENCE [LARGE SCALE GENOMIC DNA]</scope>
    <source>
        <strain evidence="3 4">DY32-46</strain>
    </source>
</reference>
<dbReference type="GO" id="GO:0061522">
    <property type="term" value="F:1,4-dihydroxy-2-naphthoyl-CoA thioesterase activity"/>
    <property type="evidence" value="ECO:0007669"/>
    <property type="project" value="TreeGrafter"/>
</dbReference>
<evidence type="ECO:0000313" key="4">
    <source>
        <dbReference type="Proteomes" id="UP000264006"/>
    </source>
</evidence>
<keyword evidence="1" id="KW-0378">Hydrolase</keyword>
<protein>
    <recommendedName>
        <fullName evidence="2">Thioesterase domain-containing protein</fullName>
    </recommendedName>
</protein>
<dbReference type="OrthoDB" id="8588611at2"/>
<organism evidence="3 4">
    <name type="scientific">Euzebya pacifica</name>
    <dbReference type="NCBI Taxonomy" id="1608957"/>
    <lineage>
        <taxon>Bacteria</taxon>
        <taxon>Bacillati</taxon>
        <taxon>Actinomycetota</taxon>
        <taxon>Nitriliruptoria</taxon>
        <taxon>Euzebyales</taxon>
    </lineage>
</organism>
<sequence>MPTLTTDHAHTLLAEGFSAWVNELDLRVEEITDDGVVMRMPFDQKLCRAGGIVCGQAFMALADTASVFALWAAAGDIRACTTVDQSTQMMRPISDADVLATARVLRLGRSMAFVQVLLTADGDPRPAVNAQVTLALV</sequence>
<evidence type="ECO:0000256" key="1">
    <source>
        <dbReference type="ARBA" id="ARBA00022801"/>
    </source>
</evidence>
<dbReference type="SUPFAM" id="SSF54637">
    <property type="entry name" value="Thioesterase/thiol ester dehydrase-isomerase"/>
    <property type="match status" value="1"/>
</dbReference>
<evidence type="ECO:0000259" key="2">
    <source>
        <dbReference type="Pfam" id="PF03061"/>
    </source>
</evidence>
<dbReference type="CDD" id="cd03443">
    <property type="entry name" value="PaaI_thioesterase"/>
    <property type="match status" value="1"/>
</dbReference>